<feature type="coiled-coil region" evidence="4">
    <location>
        <begin position="141"/>
        <end position="175"/>
    </location>
</feature>
<dbReference type="Pfam" id="PF00990">
    <property type="entry name" value="GGDEF"/>
    <property type="match status" value="1"/>
</dbReference>
<dbReference type="NCBIfam" id="TIGR00254">
    <property type="entry name" value="GGDEF"/>
    <property type="match status" value="1"/>
</dbReference>
<gene>
    <name evidence="6" type="ORF">FLL46_16835</name>
</gene>
<dbReference type="SMART" id="SM00267">
    <property type="entry name" value="GGDEF"/>
    <property type="match status" value="1"/>
</dbReference>
<dbReference type="AlphaFoldDB" id="A0A545UAT7"/>
<dbReference type="PANTHER" id="PTHR45138">
    <property type="entry name" value="REGULATORY COMPONENTS OF SENSORY TRANSDUCTION SYSTEM"/>
    <property type="match status" value="1"/>
</dbReference>
<dbReference type="InterPro" id="IPR000160">
    <property type="entry name" value="GGDEF_dom"/>
</dbReference>
<dbReference type="RefSeq" id="WP_142932492.1">
    <property type="nucleotide sequence ID" value="NZ_ML660166.1"/>
</dbReference>
<dbReference type="GO" id="GO:0043709">
    <property type="term" value="P:cell adhesion involved in single-species biofilm formation"/>
    <property type="evidence" value="ECO:0007669"/>
    <property type="project" value="TreeGrafter"/>
</dbReference>
<keyword evidence="7" id="KW-1185">Reference proteome</keyword>
<comment type="cofactor">
    <cofactor evidence="1">
        <name>Mg(2+)</name>
        <dbReference type="ChEBI" id="CHEBI:18420"/>
    </cofactor>
</comment>
<evidence type="ECO:0000256" key="2">
    <source>
        <dbReference type="ARBA" id="ARBA00012528"/>
    </source>
</evidence>
<evidence type="ECO:0000313" key="7">
    <source>
        <dbReference type="Proteomes" id="UP000315439"/>
    </source>
</evidence>
<sequence>MSEQIQETIKESGHISRQAMAWLRDLQLPADPVCYHVAYELFHRPNPEMKQRVAQLHGTPDEMYEGFQQIYQDFITSKQENNLRQFSRKIDNLANRTLFNVSDTQIHLKAYSGTLEEIQPLLEATSGDAKINVISLLINETEKVHRHAESLEDKLKLATEEIKALQEEHLQFKDKVNRDPLTQVLNRSGLQEAFENLADEDNCYPMAVLLADIDHFKAFNDEHGHLIGDNVLKLVSATLKKYIKRSDILARFGGEEFLLLLPHTEKENGAVVAESLRKRIEKLTVKKKGSDEYLRRITISIGVSDIQQEQSLTDGIDRADKALYRSKNNGRNCVNIV</sequence>
<organism evidence="6 7">
    <name type="scientific">Aliikangiella coralliicola</name>
    <dbReference type="NCBI Taxonomy" id="2592383"/>
    <lineage>
        <taxon>Bacteria</taxon>
        <taxon>Pseudomonadati</taxon>
        <taxon>Pseudomonadota</taxon>
        <taxon>Gammaproteobacteria</taxon>
        <taxon>Oceanospirillales</taxon>
        <taxon>Pleioneaceae</taxon>
        <taxon>Aliikangiella</taxon>
    </lineage>
</organism>
<comment type="caution">
    <text evidence="6">The sequence shown here is derived from an EMBL/GenBank/DDBJ whole genome shotgun (WGS) entry which is preliminary data.</text>
</comment>
<dbReference type="GO" id="GO:0052621">
    <property type="term" value="F:diguanylate cyclase activity"/>
    <property type="evidence" value="ECO:0007669"/>
    <property type="project" value="UniProtKB-EC"/>
</dbReference>
<name>A0A545UAT7_9GAMM</name>
<dbReference type="CDD" id="cd01949">
    <property type="entry name" value="GGDEF"/>
    <property type="match status" value="1"/>
</dbReference>
<keyword evidence="4" id="KW-0175">Coiled coil</keyword>
<proteinExistence type="predicted"/>
<dbReference type="InterPro" id="IPR050469">
    <property type="entry name" value="Diguanylate_Cyclase"/>
</dbReference>
<dbReference type="Gene3D" id="3.30.70.270">
    <property type="match status" value="1"/>
</dbReference>
<dbReference type="PANTHER" id="PTHR45138:SF9">
    <property type="entry name" value="DIGUANYLATE CYCLASE DGCM-RELATED"/>
    <property type="match status" value="1"/>
</dbReference>
<dbReference type="GO" id="GO:1902201">
    <property type="term" value="P:negative regulation of bacterial-type flagellum-dependent cell motility"/>
    <property type="evidence" value="ECO:0007669"/>
    <property type="project" value="TreeGrafter"/>
</dbReference>
<evidence type="ECO:0000259" key="5">
    <source>
        <dbReference type="PROSITE" id="PS50887"/>
    </source>
</evidence>
<evidence type="ECO:0000313" key="6">
    <source>
        <dbReference type="EMBL" id="TQV86568.1"/>
    </source>
</evidence>
<feature type="domain" description="GGDEF" evidence="5">
    <location>
        <begin position="204"/>
        <end position="337"/>
    </location>
</feature>
<protein>
    <recommendedName>
        <fullName evidence="2">diguanylate cyclase</fullName>
        <ecNumber evidence="2">2.7.7.65</ecNumber>
    </recommendedName>
</protein>
<dbReference type="Proteomes" id="UP000315439">
    <property type="component" value="Unassembled WGS sequence"/>
</dbReference>
<dbReference type="EMBL" id="VIKS01000010">
    <property type="protein sequence ID" value="TQV86568.1"/>
    <property type="molecule type" value="Genomic_DNA"/>
</dbReference>
<dbReference type="OrthoDB" id="9812260at2"/>
<dbReference type="PROSITE" id="PS50887">
    <property type="entry name" value="GGDEF"/>
    <property type="match status" value="1"/>
</dbReference>
<reference evidence="6 7" key="1">
    <citation type="submission" date="2019-07" db="EMBL/GenBank/DDBJ databases">
        <title>Draft genome for Aliikangiella sp. M105.</title>
        <authorList>
            <person name="Wang G."/>
        </authorList>
    </citation>
    <scope>NUCLEOTIDE SEQUENCE [LARGE SCALE GENOMIC DNA]</scope>
    <source>
        <strain evidence="6 7">M105</strain>
    </source>
</reference>
<evidence type="ECO:0000256" key="4">
    <source>
        <dbReference type="SAM" id="Coils"/>
    </source>
</evidence>
<dbReference type="FunFam" id="3.30.70.270:FF:000001">
    <property type="entry name" value="Diguanylate cyclase domain protein"/>
    <property type="match status" value="1"/>
</dbReference>
<dbReference type="InterPro" id="IPR029787">
    <property type="entry name" value="Nucleotide_cyclase"/>
</dbReference>
<evidence type="ECO:0000256" key="3">
    <source>
        <dbReference type="ARBA" id="ARBA00034247"/>
    </source>
</evidence>
<evidence type="ECO:0000256" key="1">
    <source>
        <dbReference type="ARBA" id="ARBA00001946"/>
    </source>
</evidence>
<dbReference type="EC" id="2.7.7.65" evidence="2"/>
<dbReference type="InterPro" id="IPR043128">
    <property type="entry name" value="Rev_trsase/Diguanyl_cyclase"/>
</dbReference>
<accession>A0A545UAT7</accession>
<comment type="catalytic activity">
    <reaction evidence="3">
        <text>2 GTP = 3',3'-c-di-GMP + 2 diphosphate</text>
        <dbReference type="Rhea" id="RHEA:24898"/>
        <dbReference type="ChEBI" id="CHEBI:33019"/>
        <dbReference type="ChEBI" id="CHEBI:37565"/>
        <dbReference type="ChEBI" id="CHEBI:58805"/>
        <dbReference type="EC" id="2.7.7.65"/>
    </reaction>
</comment>
<dbReference type="SUPFAM" id="SSF55073">
    <property type="entry name" value="Nucleotide cyclase"/>
    <property type="match status" value="1"/>
</dbReference>
<dbReference type="GO" id="GO:0005886">
    <property type="term" value="C:plasma membrane"/>
    <property type="evidence" value="ECO:0007669"/>
    <property type="project" value="TreeGrafter"/>
</dbReference>